<dbReference type="Proteomes" id="UP001168575">
    <property type="component" value="Unassembled WGS sequence"/>
</dbReference>
<accession>A0AA43RLC3</accession>
<protein>
    <recommendedName>
        <fullName evidence="1">AB hydrolase-1 domain-containing protein</fullName>
    </recommendedName>
</protein>
<dbReference type="InterPro" id="IPR029058">
    <property type="entry name" value="AB_hydrolase_fold"/>
</dbReference>
<gene>
    <name evidence="2" type="ORF">Q3982_02820</name>
</gene>
<dbReference type="AlphaFoldDB" id="A0AA43RLC3"/>
<sequence>MNTKRFTVDNDGMKIQGIAYLPANSTDPNQVKKSPAIIMSHGYLSNLHNFEYFATQFAMIGYNVFTFNFCCGSDETDPELMSDGTTTNLCIEGEISDLIAVYNYVSTRDYVKNDEIILWGESQGAFVSGLSAARLQEKISKLVMIFPAVCIPDHARRGTLGGSSYDPKNPPELIYTERAMLSKIFVDDVKDMDAYSELAKYKGATLLIQGTCDSIVVPEYQYIVKKEFDLTDNIENANAQITNSNHRLKLMMVRGMDHYTGGEHKEALKDSIRYFIEGKEEIFSFRIIVTNVVVTDDSGSILSQDVHFTGYCESDLFTGAIIHGVDHQKYIQNIKNNNQNSNCNKINIQELTHTEKITNQEPTDKVELNIQELTDTVEPDNKNESATCIEMRAEYTFSGVDADGKPCKLNVCNIKRDGEWRPTIKTDSKALSWINDAKLYAIVEPGTKGPTIRIYKEPL</sequence>
<keyword evidence="3" id="KW-1185">Reference proteome</keyword>
<dbReference type="GO" id="GO:0003824">
    <property type="term" value="F:catalytic activity"/>
    <property type="evidence" value="ECO:0007669"/>
    <property type="project" value="UniProtKB-ARBA"/>
</dbReference>
<evidence type="ECO:0000313" key="2">
    <source>
        <dbReference type="EMBL" id="MDO4841592.1"/>
    </source>
</evidence>
<dbReference type="SUPFAM" id="SSF53474">
    <property type="entry name" value="alpha/beta-Hydrolases"/>
    <property type="match status" value="1"/>
</dbReference>
<feature type="domain" description="AB hydrolase-1" evidence="1">
    <location>
        <begin position="35"/>
        <end position="147"/>
    </location>
</feature>
<comment type="caution">
    <text evidence="2">The sequence shown here is derived from an EMBL/GenBank/DDBJ whole genome shotgun (WGS) entry which is preliminary data.</text>
</comment>
<evidence type="ECO:0000313" key="3">
    <source>
        <dbReference type="Proteomes" id="UP001168575"/>
    </source>
</evidence>
<organism evidence="2 3">
    <name type="scientific">Phoenicibacter congonensis</name>
    <dbReference type="NCBI Taxonomy" id="1944646"/>
    <lineage>
        <taxon>Bacteria</taxon>
        <taxon>Bacillati</taxon>
        <taxon>Actinomycetota</taxon>
        <taxon>Coriobacteriia</taxon>
        <taxon>Eggerthellales</taxon>
        <taxon>Eggerthellaceae</taxon>
        <taxon>Phoenicibacter</taxon>
    </lineage>
</organism>
<proteinExistence type="predicted"/>
<dbReference type="InterPro" id="IPR000073">
    <property type="entry name" value="AB_hydrolase_1"/>
</dbReference>
<name>A0AA43RLC3_9ACTN</name>
<dbReference type="PANTHER" id="PTHR12277:SF81">
    <property type="entry name" value="PROTEIN ABHD13"/>
    <property type="match status" value="1"/>
</dbReference>
<reference evidence="2" key="1">
    <citation type="submission" date="2023-07" db="EMBL/GenBank/DDBJ databases">
        <title>Between Cages and Wild: Unraveling the Impact of Captivity on Animal Microbiomes and Antimicrobial Resistance.</title>
        <authorList>
            <person name="Schmartz G.P."/>
            <person name="Rehner J."/>
            <person name="Schuff M.J."/>
            <person name="Becker S.L."/>
            <person name="Kravczyk M."/>
            <person name="Gurevich A."/>
            <person name="Francke R."/>
            <person name="Mueller R."/>
            <person name="Keller V."/>
            <person name="Keller A."/>
        </authorList>
    </citation>
    <scope>NUCLEOTIDE SEQUENCE</scope>
    <source>
        <strain evidence="2">S12M_St_49</strain>
    </source>
</reference>
<dbReference type="Pfam" id="PF00561">
    <property type="entry name" value="Abhydrolase_1"/>
    <property type="match status" value="1"/>
</dbReference>
<dbReference type="EMBL" id="JAUMVS010000030">
    <property type="protein sequence ID" value="MDO4841592.1"/>
    <property type="molecule type" value="Genomic_DNA"/>
</dbReference>
<dbReference type="PANTHER" id="PTHR12277">
    <property type="entry name" value="ALPHA/BETA HYDROLASE DOMAIN-CONTAINING PROTEIN"/>
    <property type="match status" value="1"/>
</dbReference>
<dbReference type="Gene3D" id="3.40.50.1820">
    <property type="entry name" value="alpha/beta hydrolase"/>
    <property type="match status" value="1"/>
</dbReference>
<evidence type="ECO:0000259" key="1">
    <source>
        <dbReference type="Pfam" id="PF00561"/>
    </source>
</evidence>